<evidence type="ECO:0000313" key="11">
    <source>
        <dbReference type="Proteomes" id="UP001195660"/>
    </source>
</evidence>
<dbReference type="PROSITE" id="PS51274">
    <property type="entry name" value="GATASE_COBBQ"/>
    <property type="match status" value="1"/>
</dbReference>
<dbReference type="PANTHER" id="PTHR21343:SF1">
    <property type="entry name" value="COBYRIC ACID SYNTHASE"/>
    <property type="match status" value="1"/>
</dbReference>
<dbReference type="InterPro" id="IPR047045">
    <property type="entry name" value="CobQ_N"/>
</dbReference>
<dbReference type="HAMAP" id="MF_00028">
    <property type="entry name" value="CobQ"/>
    <property type="match status" value="1"/>
</dbReference>
<dbReference type="InterPro" id="IPR002586">
    <property type="entry name" value="CobQ/CobB/MinD/ParA_Nub-bd_dom"/>
</dbReference>
<dbReference type="PANTHER" id="PTHR21343">
    <property type="entry name" value="DETHIOBIOTIN SYNTHETASE"/>
    <property type="match status" value="1"/>
</dbReference>
<dbReference type="Gene3D" id="3.40.50.300">
    <property type="entry name" value="P-loop containing nucleotide triphosphate hydrolases"/>
    <property type="match status" value="1"/>
</dbReference>
<gene>
    <name evidence="7" type="primary">cobQ</name>
    <name evidence="10" type="ORF">GM173_05225</name>
</gene>
<dbReference type="InterPro" id="IPR011698">
    <property type="entry name" value="GATase_3"/>
</dbReference>
<comment type="function">
    <text evidence="6 7">Catalyzes amidations at positions B, D, E, and G on adenosylcobyrinic A,C-diamide. NH(2) groups are provided by glutamine, and one molecule of ATP is hydrogenolyzed for each amidation.</text>
</comment>
<keyword evidence="11" id="KW-1185">Reference proteome</keyword>
<name>A0ABS2CA23_9NEIS</name>
<dbReference type="SUPFAM" id="SSF52540">
    <property type="entry name" value="P-loop containing nucleoside triphosphate hydrolases"/>
    <property type="match status" value="1"/>
</dbReference>
<dbReference type="InterPro" id="IPR027417">
    <property type="entry name" value="P-loop_NTPase"/>
</dbReference>
<evidence type="ECO:0000256" key="3">
    <source>
        <dbReference type="ARBA" id="ARBA00019833"/>
    </source>
</evidence>
<dbReference type="CDD" id="cd05389">
    <property type="entry name" value="CobQ_N"/>
    <property type="match status" value="1"/>
</dbReference>
<feature type="active site" evidence="7">
    <location>
        <position position="427"/>
    </location>
</feature>
<evidence type="ECO:0000256" key="2">
    <source>
        <dbReference type="ARBA" id="ARBA00006205"/>
    </source>
</evidence>
<dbReference type="InterPro" id="IPR029062">
    <property type="entry name" value="Class_I_gatase-like"/>
</dbReference>
<dbReference type="RefSeq" id="WP_239078259.1">
    <property type="nucleotide sequence ID" value="NZ_WOFE01000001.1"/>
</dbReference>
<dbReference type="InterPro" id="IPR004459">
    <property type="entry name" value="CobQ_synth"/>
</dbReference>
<dbReference type="Gene3D" id="3.40.50.880">
    <property type="match status" value="1"/>
</dbReference>
<dbReference type="SUPFAM" id="SSF52317">
    <property type="entry name" value="Class I glutamine amidotransferase-like"/>
    <property type="match status" value="1"/>
</dbReference>
<evidence type="ECO:0000256" key="5">
    <source>
        <dbReference type="ARBA" id="ARBA00022962"/>
    </source>
</evidence>
<evidence type="ECO:0000259" key="9">
    <source>
        <dbReference type="Pfam" id="PF07685"/>
    </source>
</evidence>
<organism evidence="10 11">
    <name type="scientific">Deefgea chitinilytica</name>
    <dbReference type="NCBI Taxonomy" id="570276"/>
    <lineage>
        <taxon>Bacteria</taxon>
        <taxon>Pseudomonadati</taxon>
        <taxon>Pseudomonadota</taxon>
        <taxon>Betaproteobacteria</taxon>
        <taxon>Neisseriales</taxon>
        <taxon>Chitinibacteraceae</taxon>
        <taxon>Deefgea</taxon>
    </lineage>
</organism>
<evidence type="ECO:0000256" key="1">
    <source>
        <dbReference type="ARBA" id="ARBA00004953"/>
    </source>
</evidence>
<comment type="similarity">
    <text evidence="2 7">Belongs to the CobB/CobQ family. CobQ subfamily.</text>
</comment>
<keyword evidence="4 7" id="KW-0169">Cobalamin biosynthesis</keyword>
<dbReference type="Pfam" id="PF01656">
    <property type="entry name" value="CbiA"/>
    <property type="match status" value="1"/>
</dbReference>
<accession>A0ABS2CA23</accession>
<protein>
    <recommendedName>
        <fullName evidence="3 7">Cobyric acid synthase</fullName>
    </recommendedName>
</protein>
<dbReference type="NCBIfam" id="TIGR00313">
    <property type="entry name" value="cobQ"/>
    <property type="match status" value="1"/>
</dbReference>
<dbReference type="Pfam" id="PF07685">
    <property type="entry name" value="GATase_3"/>
    <property type="match status" value="1"/>
</dbReference>
<dbReference type="NCBIfam" id="NF001989">
    <property type="entry name" value="PRK00784.1"/>
    <property type="match status" value="1"/>
</dbReference>
<dbReference type="EMBL" id="WOFE01000001">
    <property type="protein sequence ID" value="MBM5570980.1"/>
    <property type="molecule type" value="Genomic_DNA"/>
</dbReference>
<evidence type="ECO:0000256" key="4">
    <source>
        <dbReference type="ARBA" id="ARBA00022573"/>
    </source>
</evidence>
<dbReference type="InterPro" id="IPR033949">
    <property type="entry name" value="CobQ_GATase1"/>
</dbReference>
<dbReference type="Proteomes" id="UP001195660">
    <property type="component" value="Unassembled WGS sequence"/>
</dbReference>
<keyword evidence="5 7" id="KW-0315">Glutamine amidotransferase</keyword>
<comment type="caution">
    <text evidence="10">The sequence shown here is derived from an EMBL/GenBank/DDBJ whole genome shotgun (WGS) entry which is preliminary data.</text>
</comment>
<evidence type="ECO:0000259" key="8">
    <source>
        <dbReference type="Pfam" id="PF01656"/>
    </source>
</evidence>
<evidence type="ECO:0000256" key="7">
    <source>
        <dbReference type="HAMAP-Rule" id="MF_00028"/>
    </source>
</evidence>
<dbReference type="CDD" id="cd01750">
    <property type="entry name" value="GATase1_CobQ"/>
    <property type="match status" value="1"/>
</dbReference>
<feature type="active site" description="Nucleophile" evidence="7">
    <location>
        <position position="328"/>
    </location>
</feature>
<evidence type="ECO:0000313" key="10">
    <source>
        <dbReference type="EMBL" id="MBM5570980.1"/>
    </source>
</evidence>
<reference evidence="10 11" key="1">
    <citation type="submission" date="2019-11" db="EMBL/GenBank/DDBJ databases">
        <title>Novel Deefgea species.</title>
        <authorList>
            <person name="Han J.-H."/>
        </authorList>
    </citation>
    <scope>NUCLEOTIDE SEQUENCE [LARGE SCALE GENOMIC DNA]</scope>
    <source>
        <strain evidence="10 11">LMG 24817</strain>
    </source>
</reference>
<feature type="domain" description="CobQ/CobB/MinD/ParA nucleotide binding" evidence="8">
    <location>
        <begin position="4"/>
        <end position="233"/>
    </location>
</feature>
<comment type="pathway">
    <text evidence="1 7">Cofactor biosynthesis; adenosylcobalamin biosynthesis.</text>
</comment>
<proteinExistence type="inferred from homology"/>
<sequence length="485" mass="52163">MPTLMIQGCTSDAGKSTLTAALCRLLYRRGISVAPFKPQNMALNSAVTADGGEIGRAQAVQAFACGLAPHTDMNPVLLKPSSDCRAQVIIQGKSIGNLDAVDYHAYKKTARAAVFESWQRLASQYEWVLVEGAGSPAEVNLRAGDIANMGFAEEADCPVWLVADIDRGGVFAHFVGTLACLSESEQARIKGFIINRFRGDIALLQPGCDWLEAKTGKPVLAVVPYLHGLDIAAEDAVPRNASGKEGDFTIVIATLPHISNHTDFDPLRRIAGVNCQFANPHQPLPKCDLLILPGTKNTQGDLAWLRQQGWDVQIAQHLRYGGKLLGVCGGYQMLGEEIIDNQGIESQQLSSKGLAYIPMVTNLEPEKQLRNVVGHFVSGGAPVAGYEIHLGQSEIHSAEFAPLLQLDDGRCDGVVSPDGQIIGTYLHGLFDQPEALAHFMQWAGWQGASASLPDADVILNREIDRLSDALDAAIDWQKTATAGLI</sequence>
<feature type="domain" description="CobB/CobQ-like glutamine amidotransferase" evidence="9">
    <location>
        <begin position="249"/>
        <end position="434"/>
    </location>
</feature>
<evidence type="ECO:0000256" key="6">
    <source>
        <dbReference type="ARBA" id="ARBA00025166"/>
    </source>
</evidence>